<keyword evidence="6 12" id="KW-1005">Bacterial flagellum biogenesis</keyword>
<proteinExistence type="inferred from homology"/>
<organism evidence="13 14">
    <name type="scientific">Achromobacter pestifer</name>
    <dbReference type="NCBI Taxonomy" id="1353889"/>
    <lineage>
        <taxon>Bacteria</taxon>
        <taxon>Pseudomonadati</taxon>
        <taxon>Pseudomonadota</taxon>
        <taxon>Betaproteobacteria</taxon>
        <taxon>Burkholderiales</taxon>
        <taxon>Alcaligenaceae</taxon>
        <taxon>Achromobacter</taxon>
    </lineage>
</organism>
<comment type="subcellular location">
    <subcellularLocation>
        <location evidence="12">Cell membrane</location>
        <topology evidence="12">Multi-pass membrane protein</topology>
    </subcellularLocation>
    <subcellularLocation>
        <location evidence="12">Bacterial flagellum basal body</location>
    </subcellularLocation>
</comment>
<evidence type="ECO:0000256" key="2">
    <source>
        <dbReference type="ARBA" id="ARBA00021714"/>
    </source>
</evidence>
<dbReference type="PANTHER" id="PTHR30587">
    <property type="entry name" value="FLAGELLAR BIOSYNTHETIC PROTEIN FLIP"/>
    <property type="match status" value="1"/>
</dbReference>
<keyword evidence="11 12" id="KW-1006">Bacterial flagellum protein export</keyword>
<sequence>MSLLTRTTTTRARQNVLPLLAAAAVLGLAFFPAGVVAQATLPALTTTPGPNGSETYSLSMQTLLLMTSLSFLPAALLMMTGFTRIIIVLGLLRSAMGTAMSPPNHVLIGLALFLTFYTMSPVFDKIYADAYKPLSEGSIQFETAVERAAAPLRTFMLHQTRENDLSLFANLAKLPALEDPTQVPLRILVPAFITSELKTAFQIGFTIFIPFLIIDLVVASVLMALGMMMVPPVTVALPFKLMLFVLADGWNLLMGSLAQSFYQ</sequence>
<dbReference type="GO" id="GO:0005886">
    <property type="term" value="C:plasma membrane"/>
    <property type="evidence" value="ECO:0007669"/>
    <property type="project" value="UniProtKB-SubCell"/>
</dbReference>
<protein>
    <recommendedName>
        <fullName evidence="2 12">Flagellar biosynthetic protein FliP</fullName>
    </recommendedName>
</protein>
<keyword evidence="9 12" id="KW-0472">Membrane</keyword>
<dbReference type="NCBIfam" id="TIGR01103">
    <property type="entry name" value="fliP"/>
    <property type="match status" value="1"/>
</dbReference>
<evidence type="ECO:0000256" key="4">
    <source>
        <dbReference type="ARBA" id="ARBA00022475"/>
    </source>
</evidence>
<evidence type="ECO:0000256" key="10">
    <source>
        <dbReference type="ARBA" id="ARBA00023143"/>
    </source>
</evidence>
<comment type="similarity">
    <text evidence="1 12">Belongs to the FliP/MopC/SpaP family.</text>
</comment>
<evidence type="ECO:0000256" key="1">
    <source>
        <dbReference type="ARBA" id="ARBA00006257"/>
    </source>
</evidence>
<dbReference type="PROSITE" id="PS01061">
    <property type="entry name" value="FLIP_2"/>
    <property type="match status" value="1"/>
</dbReference>
<keyword evidence="14" id="KW-1185">Reference proteome</keyword>
<keyword evidence="4 12" id="KW-1003">Cell membrane</keyword>
<keyword evidence="8 12" id="KW-1133">Transmembrane helix</keyword>
<keyword evidence="7 12" id="KW-0653">Protein transport</keyword>
<dbReference type="RefSeq" id="WP_175173410.1">
    <property type="nucleotide sequence ID" value="NZ_CADIJX010000001.1"/>
</dbReference>
<feature type="transmembrane region" description="Helical" evidence="12">
    <location>
        <begin position="241"/>
        <end position="262"/>
    </location>
</feature>
<dbReference type="NCBIfam" id="NF009438">
    <property type="entry name" value="PRK12797.1"/>
    <property type="match status" value="1"/>
</dbReference>
<comment type="function">
    <text evidence="12">Plays a role in the flagellum-specific transport system.</text>
</comment>
<evidence type="ECO:0000256" key="5">
    <source>
        <dbReference type="ARBA" id="ARBA00022692"/>
    </source>
</evidence>
<keyword evidence="13" id="KW-0966">Cell projection</keyword>
<evidence type="ECO:0000256" key="9">
    <source>
        <dbReference type="ARBA" id="ARBA00023136"/>
    </source>
</evidence>
<evidence type="ECO:0000256" key="3">
    <source>
        <dbReference type="ARBA" id="ARBA00022448"/>
    </source>
</evidence>
<dbReference type="Pfam" id="PF00813">
    <property type="entry name" value="FliP"/>
    <property type="match status" value="1"/>
</dbReference>
<accession>A0A6S6YPD1</accession>
<evidence type="ECO:0000256" key="7">
    <source>
        <dbReference type="ARBA" id="ARBA00022927"/>
    </source>
</evidence>
<feature type="transmembrane region" description="Helical" evidence="12">
    <location>
        <begin position="207"/>
        <end position="229"/>
    </location>
</feature>
<dbReference type="InterPro" id="IPR005838">
    <property type="entry name" value="T3SS_IM_P"/>
</dbReference>
<keyword evidence="3 12" id="KW-0813">Transport</keyword>
<dbReference type="AlphaFoldDB" id="A0A6S6YPD1"/>
<dbReference type="Proteomes" id="UP000494108">
    <property type="component" value="Unassembled WGS sequence"/>
</dbReference>
<evidence type="ECO:0000256" key="6">
    <source>
        <dbReference type="ARBA" id="ARBA00022795"/>
    </source>
</evidence>
<keyword evidence="13" id="KW-0969">Cilium</keyword>
<feature type="transmembrane region" description="Helical" evidence="12">
    <location>
        <begin position="63"/>
        <end position="92"/>
    </location>
</feature>
<name>A0A6S6YPD1_9BURK</name>
<dbReference type="PRINTS" id="PR00951">
    <property type="entry name" value="FLGBIOSNFLIP"/>
</dbReference>
<keyword evidence="10" id="KW-0975">Bacterial flagellum</keyword>
<evidence type="ECO:0000256" key="8">
    <source>
        <dbReference type="ARBA" id="ARBA00022989"/>
    </source>
</evidence>
<reference evidence="13 14" key="1">
    <citation type="submission" date="2020-04" db="EMBL/GenBank/DDBJ databases">
        <authorList>
            <person name="De Canck E."/>
        </authorList>
    </citation>
    <scope>NUCLEOTIDE SEQUENCE [LARGE SCALE GENOMIC DNA]</scope>
    <source>
        <strain evidence="13 14">LMG 3431</strain>
    </source>
</reference>
<evidence type="ECO:0000256" key="11">
    <source>
        <dbReference type="ARBA" id="ARBA00023225"/>
    </source>
</evidence>
<feature type="transmembrane region" description="Helical" evidence="12">
    <location>
        <begin position="104"/>
        <end position="123"/>
    </location>
</feature>
<keyword evidence="13" id="KW-0282">Flagellum</keyword>
<dbReference type="PANTHER" id="PTHR30587:SF0">
    <property type="entry name" value="FLAGELLAR BIOSYNTHETIC PROTEIN FLIP"/>
    <property type="match status" value="1"/>
</dbReference>
<keyword evidence="5 12" id="KW-0812">Transmembrane</keyword>
<dbReference type="GO" id="GO:0009306">
    <property type="term" value="P:protein secretion"/>
    <property type="evidence" value="ECO:0007669"/>
    <property type="project" value="UniProtKB-UniRule"/>
</dbReference>
<gene>
    <name evidence="12 13" type="primary">fliP</name>
    <name evidence="13" type="ORF">LMG3431_01127</name>
</gene>
<evidence type="ECO:0000313" key="14">
    <source>
        <dbReference type="Proteomes" id="UP000494108"/>
    </source>
</evidence>
<dbReference type="PROSITE" id="PS01060">
    <property type="entry name" value="FLIP_1"/>
    <property type="match status" value="1"/>
</dbReference>
<dbReference type="GO" id="GO:0009425">
    <property type="term" value="C:bacterial-type flagellum basal body"/>
    <property type="evidence" value="ECO:0007669"/>
    <property type="project" value="UniProtKB-SubCell"/>
</dbReference>
<evidence type="ECO:0000256" key="12">
    <source>
        <dbReference type="RuleBase" id="RU362069"/>
    </source>
</evidence>
<dbReference type="InterPro" id="IPR005837">
    <property type="entry name" value="FliP"/>
</dbReference>
<dbReference type="PRINTS" id="PR01302">
    <property type="entry name" value="TYPE3IMPPROT"/>
</dbReference>
<dbReference type="EMBL" id="CADIJX010000001">
    <property type="protein sequence ID" value="CAB3630768.1"/>
    <property type="molecule type" value="Genomic_DNA"/>
</dbReference>
<dbReference type="GO" id="GO:0044781">
    <property type="term" value="P:bacterial-type flagellum organization"/>
    <property type="evidence" value="ECO:0007669"/>
    <property type="project" value="UniProtKB-UniRule"/>
</dbReference>
<evidence type="ECO:0000313" key="13">
    <source>
        <dbReference type="EMBL" id="CAB3630768.1"/>
    </source>
</evidence>